<feature type="domain" description="HTH-like" evidence="1">
    <location>
        <begin position="5"/>
        <end position="60"/>
    </location>
</feature>
<evidence type="ECO:0000313" key="2">
    <source>
        <dbReference type="EMBL" id="MFC0180224.1"/>
    </source>
</evidence>
<comment type="caution">
    <text evidence="2">The sequence shown here is derived from an EMBL/GenBank/DDBJ whole genome shotgun (WGS) entry which is preliminary data.</text>
</comment>
<keyword evidence="3" id="KW-1185">Reference proteome</keyword>
<dbReference type="Pfam" id="PF13276">
    <property type="entry name" value="HTH_21"/>
    <property type="match status" value="1"/>
</dbReference>
<name>A0ABV6CB65_9GAMM</name>
<proteinExistence type="predicted"/>
<sequence length="63" mass="7053">SNSSDDEVIIEKMAEIAQNTLGTYGKRRMCQALNNQGVVIGIHKTRTLMRKAGIFAKIPKIRH</sequence>
<accession>A0ABV6CB65</accession>
<dbReference type="InterPro" id="IPR025948">
    <property type="entry name" value="HTH-like_dom"/>
</dbReference>
<gene>
    <name evidence="2" type="ORF">ACFFIT_09065</name>
</gene>
<dbReference type="EMBL" id="JBHLXE010000096">
    <property type="protein sequence ID" value="MFC0180224.1"/>
    <property type="molecule type" value="Genomic_DNA"/>
</dbReference>
<evidence type="ECO:0000259" key="1">
    <source>
        <dbReference type="Pfam" id="PF13276"/>
    </source>
</evidence>
<dbReference type="RefSeq" id="WP_385877337.1">
    <property type="nucleotide sequence ID" value="NZ_JBHLXE010000096.1"/>
</dbReference>
<feature type="non-terminal residue" evidence="2">
    <location>
        <position position="1"/>
    </location>
</feature>
<reference evidence="2 3" key="1">
    <citation type="submission" date="2024-09" db="EMBL/GenBank/DDBJ databases">
        <authorList>
            <person name="Sun Q."/>
            <person name="Mori K."/>
        </authorList>
    </citation>
    <scope>NUCLEOTIDE SEQUENCE [LARGE SCALE GENOMIC DNA]</scope>
    <source>
        <strain evidence="2 3">CCM 8545</strain>
    </source>
</reference>
<organism evidence="2 3">
    <name type="scientific">Thorsellia kenyensis</name>
    <dbReference type="NCBI Taxonomy" id="1549888"/>
    <lineage>
        <taxon>Bacteria</taxon>
        <taxon>Pseudomonadati</taxon>
        <taxon>Pseudomonadota</taxon>
        <taxon>Gammaproteobacteria</taxon>
        <taxon>Enterobacterales</taxon>
        <taxon>Thorselliaceae</taxon>
        <taxon>Thorsellia</taxon>
    </lineage>
</organism>
<protein>
    <submittedName>
        <fullName evidence="2">IS3 family transposase</fullName>
    </submittedName>
</protein>
<evidence type="ECO:0000313" key="3">
    <source>
        <dbReference type="Proteomes" id="UP001589758"/>
    </source>
</evidence>
<dbReference type="Proteomes" id="UP001589758">
    <property type="component" value="Unassembled WGS sequence"/>
</dbReference>